<evidence type="ECO:0000256" key="1">
    <source>
        <dbReference type="SAM" id="Phobius"/>
    </source>
</evidence>
<evidence type="ECO:0000313" key="2">
    <source>
        <dbReference type="EMBL" id="MBZ0156085.1"/>
    </source>
</evidence>
<keyword evidence="1" id="KW-0472">Membrane</keyword>
<sequence length="175" mass="20020">MRNFLRAVVLKVLYPLLMLAGAFFKDRKERFQHLVIDWNNRLVLANIRRFRTKRILLLLPHCLQVNECDVRITNDIYNCRRCGRCGINDLIEVAEEYRLKLFVATGGNLARRIVKDVRPAAIVAVACERDLSSGIVDSYPLPIIGIPNERPFGPCVNTRVSLEKVKEAIRLFGGD</sequence>
<feature type="transmembrane region" description="Helical" evidence="1">
    <location>
        <begin position="6"/>
        <end position="24"/>
    </location>
</feature>
<dbReference type="PANTHER" id="PTHR43801">
    <property type="entry name" value="NUCLEOTIDE-BINDING PROTEIN-RELATED"/>
    <property type="match status" value="1"/>
</dbReference>
<protein>
    <submittedName>
        <fullName evidence="2">DUF116 domain-containing protein</fullName>
    </submittedName>
</protein>
<dbReference type="AlphaFoldDB" id="A0A953JCH1"/>
<reference evidence="2" key="2">
    <citation type="submission" date="2021-08" db="EMBL/GenBank/DDBJ databases">
        <authorList>
            <person name="Dalcin Martins P."/>
        </authorList>
    </citation>
    <scope>NUCLEOTIDE SEQUENCE</scope>
    <source>
        <strain evidence="2">MAG_39</strain>
    </source>
</reference>
<evidence type="ECO:0000313" key="3">
    <source>
        <dbReference type="Proteomes" id="UP000705867"/>
    </source>
</evidence>
<dbReference type="PANTHER" id="PTHR43801:SF1">
    <property type="entry name" value="POLYPRENYL SYNTHETASE"/>
    <property type="match status" value="1"/>
</dbReference>
<dbReference type="InterPro" id="IPR002829">
    <property type="entry name" value="DUF116"/>
</dbReference>
<proteinExistence type="predicted"/>
<keyword evidence="1" id="KW-1133">Transmembrane helix</keyword>
<dbReference type="Pfam" id="PF01976">
    <property type="entry name" value="DUF116"/>
    <property type="match status" value="1"/>
</dbReference>
<reference evidence="2" key="1">
    <citation type="journal article" date="2021" name="bioRxiv">
        <title>Unraveling nitrogen, sulfur and carbon metabolic pathways and microbial community transcriptional responses to substrate deprivation and toxicity stresses in a bioreactor mimicking anoxic brackish coastal sediment conditions.</title>
        <authorList>
            <person name="Martins P.D."/>
            <person name="Echeveste M.J."/>
            <person name="Arshad A."/>
            <person name="Kurth J."/>
            <person name="Ouboter H."/>
            <person name="Jetten M.S.M."/>
            <person name="Welte C.U."/>
        </authorList>
    </citation>
    <scope>NUCLEOTIDE SEQUENCE</scope>
    <source>
        <strain evidence="2">MAG_39</strain>
    </source>
</reference>
<organism evidence="2 3">
    <name type="scientific">Candidatus Nitrobium versatile</name>
    <dbReference type="NCBI Taxonomy" id="2884831"/>
    <lineage>
        <taxon>Bacteria</taxon>
        <taxon>Pseudomonadati</taxon>
        <taxon>Nitrospirota</taxon>
        <taxon>Nitrospiria</taxon>
        <taxon>Nitrospirales</taxon>
        <taxon>Nitrospiraceae</taxon>
        <taxon>Candidatus Nitrobium</taxon>
    </lineage>
</organism>
<dbReference type="EMBL" id="JAIOIV010000063">
    <property type="protein sequence ID" value="MBZ0156085.1"/>
    <property type="molecule type" value="Genomic_DNA"/>
</dbReference>
<accession>A0A953JCH1</accession>
<gene>
    <name evidence="2" type="ORF">K8I29_07695</name>
</gene>
<name>A0A953JCH1_9BACT</name>
<comment type="caution">
    <text evidence="2">The sequence shown here is derived from an EMBL/GenBank/DDBJ whole genome shotgun (WGS) entry which is preliminary data.</text>
</comment>
<keyword evidence="1" id="KW-0812">Transmembrane</keyword>
<dbReference type="PIRSF" id="PIRSF006594">
    <property type="entry name" value="UCP006594"/>
    <property type="match status" value="1"/>
</dbReference>
<dbReference type="Proteomes" id="UP000705867">
    <property type="component" value="Unassembled WGS sequence"/>
</dbReference>